<feature type="region of interest" description="Disordered" evidence="1">
    <location>
        <begin position="83"/>
        <end position="139"/>
    </location>
</feature>
<dbReference type="EMBL" id="AACS02000005">
    <property type="protein sequence ID" value="EFI27739.1"/>
    <property type="molecule type" value="Genomic_DNA"/>
</dbReference>
<comment type="caution">
    <text evidence="2">The sequence shown here is derived from an EMBL/GenBank/DDBJ whole genome shotgun (WGS) entry which is preliminary data.</text>
</comment>
<dbReference type="VEuPathDB" id="FungiDB:CC1G_14662"/>
<dbReference type="Proteomes" id="UP000001861">
    <property type="component" value="Unassembled WGS sequence"/>
</dbReference>
<dbReference type="RefSeq" id="XP_002911233.1">
    <property type="nucleotide sequence ID" value="XM_002911187.1"/>
</dbReference>
<name>D6RMR8_COPC7</name>
<organism evidence="2 3">
    <name type="scientific">Coprinopsis cinerea (strain Okayama-7 / 130 / ATCC MYA-4618 / FGSC 9003)</name>
    <name type="common">Inky cap fungus</name>
    <name type="synonym">Hormographiella aspergillata</name>
    <dbReference type="NCBI Taxonomy" id="240176"/>
    <lineage>
        <taxon>Eukaryota</taxon>
        <taxon>Fungi</taxon>
        <taxon>Dikarya</taxon>
        <taxon>Basidiomycota</taxon>
        <taxon>Agaricomycotina</taxon>
        <taxon>Agaricomycetes</taxon>
        <taxon>Agaricomycetidae</taxon>
        <taxon>Agaricales</taxon>
        <taxon>Agaricineae</taxon>
        <taxon>Psathyrellaceae</taxon>
        <taxon>Coprinopsis</taxon>
    </lineage>
</organism>
<gene>
    <name evidence="2" type="ORF">CC1G_14662</name>
</gene>
<evidence type="ECO:0000313" key="2">
    <source>
        <dbReference type="EMBL" id="EFI27739.1"/>
    </source>
</evidence>
<proteinExistence type="predicted"/>
<dbReference type="AlphaFoldDB" id="D6RMR8"/>
<dbReference type="InParanoid" id="D6RMR8"/>
<sequence>MLGFGVDPDKYESARTGPWSPFIPKSASVKIGVGVHECRMGKKMKDALGAREEFEYPSRLGPRKCKDFKRHPRVDHQHAVLYDHSSTTCTHGKSHTNGSSSPWRPPQQLQAAEDACRHGPATAHQETHGKTVNSACDGY</sequence>
<dbReference type="KEGG" id="cci:CC1G_14662"/>
<feature type="compositionally biased region" description="Polar residues" evidence="1">
    <location>
        <begin position="130"/>
        <end position="139"/>
    </location>
</feature>
<accession>D6RMR8</accession>
<feature type="compositionally biased region" description="Polar residues" evidence="1">
    <location>
        <begin position="84"/>
        <end position="110"/>
    </location>
</feature>
<reference evidence="2 3" key="1">
    <citation type="journal article" date="2010" name="Proc. Natl. Acad. Sci. U.S.A.">
        <title>Insights into evolution of multicellular fungi from the assembled chromosomes of the mushroom Coprinopsis cinerea (Coprinus cinereus).</title>
        <authorList>
            <person name="Stajich J.E."/>
            <person name="Wilke S.K."/>
            <person name="Ahren D."/>
            <person name="Au C.H."/>
            <person name="Birren B.W."/>
            <person name="Borodovsky M."/>
            <person name="Burns C."/>
            <person name="Canback B."/>
            <person name="Casselton L.A."/>
            <person name="Cheng C.K."/>
            <person name="Deng J."/>
            <person name="Dietrich F.S."/>
            <person name="Fargo D.C."/>
            <person name="Farman M.L."/>
            <person name="Gathman A.C."/>
            <person name="Goldberg J."/>
            <person name="Guigo R."/>
            <person name="Hoegger P.J."/>
            <person name="Hooker J.B."/>
            <person name="Huggins A."/>
            <person name="James T.Y."/>
            <person name="Kamada T."/>
            <person name="Kilaru S."/>
            <person name="Kodira C."/>
            <person name="Kues U."/>
            <person name="Kupfer D."/>
            <person name="Kwan H.S."/>
            <person name="Lomsadze A."/>
            <person name="Li W."/>
            <person name="Lilly W.W."/>
            <person name="Ma L.J."/>
            <person name="Mackey A.J."/>
            <person name="Manning G."/>
            <person name="Martin F."/>
            <person name="Muraguchi H."/>
            <person name="Natvig D.O."/>
            <person name="Palmerini H."/>
            <person name="Ramesh M.A."/>
            <person name="Rehmeyer C.J."/>
            <person name="Roe B.A."/>
            <person name="Shenoy N."/>
            <person name="Stanke M."/>
            <person name="Ter-Hovhannisyan V."/>
            <person name="Tunlid A."/>
            <person name="Velagapudi R."/>
            <person name="Vision T.J."/>
            <person name="Zeng Q."/>
            <person name="Zolan M.E."/>
            <person name="Pukkila P.J."/>
        </authorList>
    </citation>
    <scope>NUCLEOTIDE SEQUENCE [LARGE SCALE GENOMIC DNA]</scope>
    <source>
        <strain evidence="3">Okayama-7 / 130 / ATCC MYA-4618 / FGSC 9003</strain>
    </source>
</reference>
<dbReference type="GeneID" id="9379488"/>
<dbReference type="HOGENOM" id="CLU_1844985_0_0_1"/>
<evidence type="ECO:0000256" key="1">
    <source>
        <dbReference type="SAM" id="MobiDB-lite"/>
    </source>
</evidence>
<evidence type="ECO:0000313" key="3">
    <source>
        <dbReference type="Proteomes" id="UP000001861"/>
    </source>
</evidence>
<protein>
    <submittedName>
        <fullName evidence="2">Uncharacterized protein</fullName>
    </submittedName>
</protein>
<keyword evidence="3" id="KW-1185">Reference proteome</keyword>